<dbReference type="Proteomes" id="UP000724874">
    <property type="component" value="Unassembled WGS sequence"/>
</dbReference>
<protein>
    <recommendedName>
        <fullName evidence="4">BTB domain-containing protein</fullName>
    </recommendedName>
</protein>
<keyword evidence="6" id="KW-1185">Reference proteome</keyword>
<dbReference type="SUPFAM" id="SSF48403">
    <property type="entry name" value="Ankyrin repeat"/>
    <property type="match status" value="1"/>
</dbReference>
<keyword evidence="1" id="KW-0677">Repeat</keyword>
<dbReference type="InterPro" id="IPR036770">
    <property type="entry name" value="Ankyrin_rpt-contain_sf"/>
</dbReference>
<name>A0A9P5NH77_GYMJU</name>
<dbReference type="CDD" id="cd18186">
    <property type="entry name" value="BTB_POZ_ZBTB_KLHL-like"/>
    <property type="match status" value="1"/>
</dbReference>
<dbReference type="InterPro" id="IPR000210">
    <property type="entry name" value="BTB/POZ_dom"/>
</dbReference>
<feature type="domain" description="BTB" evidence="4">
    <location>
        <begin position="851"/>
        <end position="915"/>
    </location>
</feature>
<dbReference type="PANTHER" id="PTHR22872">
    <property type="entry name" value="BTK-BINDING PROTEIN-RELATED"/>
    <property type="match status" value="1"/>
</dbReference>
<feature type="repeat" description="RCC1" evidence="2">
    <location>
        <begin position="167"/>
        <end position="235"/>
    </location>
</feature>
<feature type="compositionally biased region" description="Polar residues" evidence="3">
    <location>
        <begin position="1266"/>
        <end position="1279"/>
    </location>
</feature>
<feature type="region of interest" description="Disordered" evidence="3">
    <location>
        <begin position="1171"/>
        <end position="1222"/>
    </location>
</feature>
<dbReference type="Gene3D" id="1.25.40.20">
    <property type="entry name" value="Ankyrin repeat-containing domain"/>
    <property type="match status" value="1"/>
</dbReference>
<evidence type="ECO:0000259" key="4">
    <source>
        <dbReference type="PROSITE" id="PS50097"/>
    </source>
</evidence>
<gene>
    <name evidence="5" type="ORF">CPB84DRAFT_141917</name>
</gene>
<dbReference type="SMART" id="SM00248">
    <property type="entry name" value="ANK"/>
    <property type="match status" value="2"/>
</dbReference>
<dbReference type="Gene3D" id="2.130.10.30">
    <property type="entry name" value="Regulator of chromosome condensation 1/beta-lactamase-inhibitor protein II"/>
    <property type="match status" value="1"/>
</dbReference>
<dbReference type="Gene3D" id="3.30.710.10">
    <property type="entry name" value="Potassium Channel Kv1.1, Chain A"/>
    <property type="match status" value="2"/>
</dbReference>
<dbReference type="PANTHER" id="PTHR22872:SF2">
    <property type="entry name" value="INHIBITOR OF BRUTON TYROSINE KINASE"/>
    <property type="match status" value="1"/>
</dbReference>
<feature type="compositionally biased region" description="Polar residues" evidence="3">
    <location>
        <begin position="1295"/>
        <end position="1310"/>
    </location>
</feature>
<feature type="domain" description="BTB" evidence="4">
    <location>
        <begin position="674"/>
        <end position="768"/>
    </location>
</feature>
<dbReference type="PROSITE" id="PS50012">
    <property type="entry name" value="RCC1_3"/>
    <property type="match status" value="4"/>
</dbReference>
<evidence type="ECO:0000313" key="6">
    <source>
        <dbReference type="Proteomes" id="UP000724874"/>
    </source>
</evidence>
<feature type="compositionally biased region" description="Basic and acidic residues" evidence="3">
    <location>
        <begin position="1416"/>
        <end position="1425"/>
    </location>
</feature>
<feature type="compositionally biased region" description="Polar residues" evidence="3">
    <location>
        <begin position="1442"/>
        <end position="1454"/>
    </location>
</feature>
<evidence type="ECO:0000256" key="1">
    <source>
        <dbReference type="ARBA" id="ARBA00022737"/>
    </source>
</evidence>
<feature type="repeat" description="RCC1" evidence="2">
    <location>
        <begin position="238"/>
        <end position="288"/>
    </location>
</feature>
<dbReference type="InterPro" id="IPR051625">
    <property type="entry name" value="Signaling_Regulatory_Domain"/>
</dbReference>
<feature type="region of interest" description="Disordered" evidence="3">
    <location>
        <begin position="1075"/>
        <end position="1112"/>
    </location>
</feature>
<feature type="compositionally biased region" description="Low complexity" evidence="3">
    <location>
        <begin position="27"/>
        <end position="42"/>
    </location>
</feature>
<dbReference type="SMART" id="SM00225">
    <property type="entry name" value="BTB"/>
    <property type="match status" value="2"/>
</dbReference>
<dbReference type="PRINTS" id="PR00633">
    <property type="entry name" value="RCCNDNSATION"/>
</dbReference>
<sequence length="1471" mass="161244">MTLLHDYFKTRNLQGFQRLLDGSNERGSAPAAPSTSAGASGSNHTPGGKSWTRTGGLTNFASNHLDVNARDWLGRTALHLVCTSLEGIEYARALLKHPNIDVNLPDTESMWTPLHRALYTANLPVALMLLQRSDINASLKDVEGYTAFDLYNSTVNGTKPNAGEVNAELFTWGANRNAALGLSDANDRTYPDHVIISSKEDPAKLSKMTLAARFSPIHVRQIQMSKLHTAVITDEPEGNVRLCGFGSGGRWLGSAQHMQYSLKPLPSLNLPIQSVALGQDHTLALTKSGEVYSWGLNRFSQLGYIVELPAGITGRHEEPIQSVPKRIVGLLRREVVIGVAASRNASACWTKEVVFTWGTNTGQLGYDKSAQPVQITPRPVTKFSNYVIDVAMSDTVLVALLANNHVECVWNDRHYRISFPVHAFPTGIEPYRPPQSIKDSCISKVTCCDDTFAALSSNGEVFTFSSPNVNPDLTTGEGRGFKPQRVWALRKKFSAVKDVALGSDGSIIICTESGHVFVRTRNAKGASGKAFKFERIPYLQRVTQVCANNTGAFGALRIDYEPKPIEVSGNIIAQDLKTIQPYLQFYRGEDEGTDNDRHITGLSESDRKGRGLRRTAANIATSQHLDDEPEDDTGIECDIHDALQLYDVLVCEQQMRKAGGGSVAYETVRLPHGADTVVHVQSGGGATFPVHRVILGTRSHVLAQILAGSEPISTKDQQFNLNISISMRLLPPKPGPGLGVFKITRLSVGGCHSLSMLILLRYLYSDELLAIWDGRIGMVIEKELQGLHANPSQIKAELQALAALLDLPALMVALEPPVKREPVPSMRQDLQRLFESSQSQHRFRNSSPLSPDVVLDLADRQVFTHSAVLRARSPLFASFFELEDWTKKRWDANGKVLLDMKHLKWNAMQFVLAFMCFGADKEMFDVLEFIDSVEVLLPFMFEILAAANELLLDRLILLCSSVVLQHSNISNACYVLADATHFHVQPLIEKLQEYISVNMESFLESRILDEIPYSLVKQLAKFVMQRQIEKSPFARSDVFVQETMAKHAAWLADEDIPETIVRSAVTARAALRKDRDAASAARLSPPTPSKKTVQHKAAPSFVPPQRMLRRPPSGDEIFIMDEQQEASSATLTIYAASQDTPTLLPVPVPPVWKAHGAPRVDMKALMAEEASHNHLPTPSRHPSVQNLSQASRPSPSKIPLTSESPSSYSPYKPSGSKAGASTSWRINVNAEQGFDAHGMGPATPPKAGPNLPRDGSRPGPSAIISKGQTTPSVTPTTPGRAQAQAPGLGPVITPSRHTPSKSGLSSTRNVSGGKAWTQPPAQPSTPTPSAPTRGMSFVAIQHSQQEAVPAKDSKARSLRKIQEEERAIQAEADFLKWWAEEEERVQQEALALSQFQENLNKNESKPNKRPRHQKPKGKEKEKEKTAPTPGSASGDAAGRRQPAQQVTDSQSPASRKQQPRKARQQKTVADS</sequence>
<evidence type="ECO:0000313" key="5">
    <source>
        <dbReference type="EMBL" id="KAF8885070.1"/>
    </source>
</evidence>
<feature type="compositionally biased region" description="Low complexity" evidence="3">
    <location>
        <begin position="1202"/>
        <end position="1217"/>
    </location>
</feature>
<feature type="region of interest" description="Disordered" evidence="3">
    <location>
        <begin position="21"/>
        <end position="53"/>
    </location>
</feature>
<feature type="repeat" description="RCC1" evidence="2">
    <location>
        <begin position="352"/>
        <end position="403"/>
    </location>
</feature>
<accession>A0A9P5NH77</accession>
<dbReference type="SUPFAM" id="SSF50985">
    <property type="entry name" value="RCC1/BLIP-II"/>
    <property type="match status" value="1"/>
</dbReference>
<dbReference type="EMBL" id="JADNYJ010000104">
    <property type="protein sequence ID" value="KAF8885070.1"/>
    <property type="molecule type" value="Genomic_DNA"/>
</dbReference>
<dbReference type="Pfam" id="PF12796">
    <property type="entry name" value="Ank_2"/>
    <property type="match status" value="1"/>
</dbReference>
<proteinExistence type="predicted"/>
<evidence type="ECO:0000256" key="2">
    <source>
        <dbReference type="PROSITE-ProRule" id="PRU00235"/>
    </source>
</evidence>
<dbReference type="InterPro" id="IPR009091">
    <property type="entry name" value="RCC1/BLIP-II"/>
</dbReference>
<feature type="region of interest" description="Disordered" evidence="3">
    <location>
        <begin position="1234"/>
        <end position="1335"/>
    </location>
</feature>
<dbReference type="InterPro" id="IPR002110">
    <property type="entry name" value="Ankyrin_rpt"/>
</dbReference>
<dbReference type="OrthoDB" id="1893551at2759"/>
<feature type="compositionally biased region" description="Pro residues" evidence="3">
    <location>
        <begin position="1320"/>
        <end position="1329"/>
    </location>
</feature>
<organism evidence="5 6">
    <name type="scientific">Gymnopilus junonius</name>
    <name type="common">Spectacular rustgill mushroom</name>
    <name type="synonym">Gymnopilus spectabilis subsp. junonius</name>
    <dbReference type="NCBI Taxonomy" id="109634"/>
    <lineage>
        <taxon>Eukaryota</taxon>
        <taxon>Fungi</taxon>
        <taxon>Dikarya</taxon>
        <taxon>Basidiomycota</taxon>
        <taxon>Agaricomycotina</taxon>
        <taxon>Agaricomycetes</taxon>
        <taxon>Agaricomycetidae</taxon>
        <taxon>Agaricales</taxon>
        <taxon>Agaricineae</taxon>
        <taxon>Hymenogastraceae</taxon>
        <taxon>Gymnopilus</taxon>
    </lineage>
</organism>
<dbReference type="Pfam" id="PF00651">
    <property type="entry name" value="BTB"/>
    <property type="match status" value="1"/>
</dbReference>
<reference evidence="5" key="1">
    <citation type="submission" date="2020-11" db="EMBL/GenBank/DDBJ databases">
        <authorList>
            <consortium name="DOE Joint Genome Institute"/>
            <person name="Ahrendt S."/>
            <person name="Riley R."/>
            <person name="Andreopoulos W."/>
            <person name="LaButti K."/>
            <person name="Pangilinan J."/>
            <person name="Ruiz-duenas F.J."/>
            <person name="Barrasa J.M."/>
            <person name="Sanchez-Garcia M."/>
            <person name="Camarero S."/>
            <person name="Miyauchi S."/>
            <person name="Serrano A."/>
            <person name="Linde D."/>
            <person name="Babiker R."/>
            <person name="Drula E."/>
            <person name="Ayuso-Fernandez I."/>
            <person name="Pacheco R."/>
            <person name="Padilla G."/>
            <person name="Ferreira P."/>
            <person name="Barriuso J."/>
            <person name="Kellner H."/>
            <person name="Castanera R."/>
            <person name="Alfaro M."/>
            <person name="Ramirez L."/>
            <person name="Pisabarro A.G."/>
            <person name="Kuo A."/>
            <person name="Tritt A."/>
            <person name="Lipzen A."/>
            <person name="He G."/>
            <person name="Yan M."/>
            <person name="Ng V."/>
            <person name="Cullen D."/>
            <person name="Martin F."/>
            <person name="Rosso M.-N."/>
            <person name="Henrissat B."/>
            <person name="Hibbett D."/>
            <person name="Martinez A.T."/>
            <person name="Grigoriev I.V."/>
        </authorList>
    </citation>
    <scope>NUCLEOTIDE SEQUENCE</scope>
    <source>
        <strain evidence="5">AH 44721</strain>
    </source>
</reference>
<feature type="region of interest" description="Disordered" evidence="3">
    <location>
        <begin position="1391"/>
        <end position="1471"/>
    </location>
</feature>
<feature type="repeat" description="RCC1" evidence="2">
    <location>
        <begin position="289"/>
        <end position="352"/>
    </location>
</feature>
<dbReference type="SUPFAM" id="SSF54695">
    <property type="entry name" value="POZ domain"/>
    <property type="match status" value="1"/>
</dbReference>
<dbReference type="Pfam" id="PF13540">
    <property type="entry name" value="RCC1_2"/>
    <property type="match status" value="1"/>
</dbReference>
<dbReference type="InterPro" id="IPR000408">
    <property type="entry name" value="Reg_chr_condens"/>
</dbReference>
<comment type="caution">
    <text evidence="5">The sequence shown here is derived from an EMBL/GenBank/DDBJ whole genome shotgun (WGS) entry which is preliminary data.</text>
</comment>
<dbReference type="PROSITE" id="PS50097">
    <property type="entry name" value="BTB"/>
    <property type="match status" value="2"/>
</dbReference>
<feature type="compositionally biased region" description="Polar residues" evidence="3">
    <location>
        <begin position="1174"/>
        <end position="1194"/>
    </location>
</feature>
<evidence type="ECO:0000256" key="3">
    <source>
        <dbReference type="SAM" id="MobiDB-lite"/>
    </source>
</evidence>
<dbReference type="InterPro" id="IPR011333">
    <property type="entry name" value="SKP1/BTB/POZ_sf"/>
</dbReference>